<feature type="compositionally biased region" description="Polar residues" evidence="1">
    <location>
        <begin position="22"/>
        <end position="36"/>
    </location>
</feature>
<accession>A0A8H7NNL2</accession>
<protein>
    <submittedName>
        <fullName evidence="4">Uncharacterized protein</fullName>
    </submittedName>
</protein>
<feature type="compositionally biased region" description="Polar residues" evidence="1">
    <location>
        <begin position="83"/>
        <end position="93"/>
    </location>
</feature>
<keyword evidence="2" id="KW-0472">Membrane</keyword>
<gene>
    <name evidence="4" type="ORF">IM811_000755</name>
</gene>
<feature type="compositionally biased region" description="Low complexity" evidence="1">
    <location>
        <begin position="51"/>
        <end position="69"/>
    </location>
</feature>
<feature type="signal peptide" evidence="3">
    <location>
        <begin position="1"/>
        <end position="20"/>
    </location>
</feature>
<name>A0A8H7NNL2_BIOOC</name>
<reference evidence="4" key="1">
    <citation type="submission" date="2020-10" db="EMBL/GenBank/DDBJ databases">
        <title>High-Quality Genome Resource of Clonostachys rosea strain S41 by Oxford Nanopore Long-Read Sequencing.</title>
        <authorList>
            <person name="Wang H."/>
        </authorList>
    </citation>
    <scope>NUCLEOTIDE SEQUENCE</scope>
    <source>
        <strain evidence="4">S41</strain>
    </source>
</reference>
<feature type="transmembrane region" description="Helical" evidence="2">
    <location>
        <begin position="176"/>
        <end position="196"/>
    </location>
</feature>
<dbReference type="EMBL" id="JADCTT010000001">
    <property type="protein sequence ID" value="KAF9759061.1"/>
    <property type="molecule type" value="Genomic_DNA"/>
</dbReference>
<evidence type="ECO:0000313" key="4">
    <source>
        <dbReference type="EMBL" id="KAF9759061.1"/>
    </source>
</evidence>
<proteinExistence type="predicted"/>
<dbReference type="AlphaFoldDB" id="A0A8H7NNL2"/>
<feature type="region of interest" description="Disordered" evidence="1">
    <location>
        <begin position="22"/>
        <end position="103"/>
    </location>
</feature>
<keyword evidence="2" id="KW-0812">Transmembrane</keyword>
<organism evidence="4 5">
    <name type="scientific">Bionectria ochroleuca</name>
    <name type="common">Gliocladium roseum</name>
    <dbReference type="NCBI Taxonomy" id="29856"/>
    <lineage>
        <taxon>Eukaryota</taxon>
        <taxon>Fungi</taxon>
        <taxon>Dikarya</taxon>
        <taxon>Ascomycota</taxon>
        <taxon>Pezizomycotina</taxon>
        <taxon>Sordariomycetes</taxon>
        <taxon>Hypocreomycetidae</taxon>
        <taxon>Hypocreales</taxon>
        <taxon>Bionectriaceae</taxon>
        <taxon>Clonostachys</taxon>
    </lineage>
</organism>
<dbReference type="Proteomes" id="UP000616885">
    <property type="component" value="Unassembled WGS sequence"/>
</dbReference>
<evidence type="ECO:0000256" key="2">
    <source>
        <dbReference type="SAM" id="Phobius"/>
    </source>
</evidence>
<keyword evidence="3" id="KW-0732">Signal</keyword>
<evidence type="ECO:0000313" key="5">
    <source>
        <dbReference type="Proteomes" id="UP000616885"/>
    </source>
</evidence>
<evidence type="ECO:0000256" key="1">
    <source>
        <dbReference type="SAM" id="MobiDB-lite"/>
    </source>
</evidence>
<evidence type="ECO:0000256" key="3">
    <source>
        <dbReference type="SAM" id="SignalP"/>
    </source>
</evidence>
<comment type="caution">
    <text evidence="4">The sequence shown here is derived from an EMBL/GenBank/DDBJ whole genome shotgun (WGS) entry which is preliminary data.</text>
</comment>
<feature type="chain" id="PRO_5034412490" evidence="3">
    <location>
        <begin position="21"/>
        <end position="224"/>
    </location>
</feature>
<sequence>MRTSTFTALLGLGLLPLGLAQSSSSVNPGPSPTNSVGCEPHGDHWHCEGPATQTGAVTSATGSASVTASHSHDHEDDDDHSSGTASLKPSPTESAGCEPHGDHWHCTGPATGAASVTTPLLPTLMLLAPAASSPALPSLSAVSLTETTGTATVPPPLPPSLALAPLLVLPAPPPRVVWLLLSLFLLPELSLLWHLLCKMMNWEEYYTIDCLFWHITKAHAWDDG</sequence>
<keyword evidence="2" id="KW-1133">Transmembrane helix</keyword>